<dbReference type="EMBL" id="JACMSC010000053">
    <property type="protein sequence ID" value="KAG6467406.1"/>
    <property type="molecule type" value="Genomic_DNA"/>
</dbReference>
<evidence type="ECO:0000259" key="1">
    <source>
        <dbReference type="Pfam" id="PF24865"/>
    </source>
</evidence>
<gene>
    <name evidence="2" type="ORF">ZIOFF_074777</name>
</gene>
<dbReference type="Proteomes" id="UP000734854">
    <property type="component" value="Unassembled WGS sequence"/>
</dbReference>
<evidence type="ECO:0000313" key="3">
    <source>
        <dbReference type="Proteomes" id="UP000734854"/>
    </source>
</evidence>
<name>A0A8J5BUP1_ZINOF</name>
<comment type="caution">
    <text evidence="2">The sequence shown here is derived from an EMBL/GenBank/DDBJ whole genome shotgun (WGS) entry which is preliminary data.</text>
</comment>
<dbReference type="InterPro" id="IPR056633">
    <property type="entry name" value="DUF7731"/>
</dbReference>
<dbReference type="Pfam" id="PF24865">
    <property type="entry name" value="DUF7731"/>
    <property type="match status" value="1"/>
</dbReference>
<keyword evidence="3" id="KW-1185">Reference proteome</keyword>
<evidence type="ECO:0000313" key="2">
    <source>
        <dbReference type="EMBL" id="KAG6467406.1"/>
    </source>
</evidence>
<feature type="domain" description="DUF7731" evidence="1">
    <location>
        <begin position="213"/>
        <end position="309"/>
    </location>
</feature>
<proteinExistence type="predicted"/>
<reference evidence="2 3" key="1">
    <citation type="submission" date="2020-08" db="EMBL/GenBank/DDBJ databases">
        <title>Plant Genome Project.</title>
        <authorList>
            <person name="Zhang R.-G."/>
        </authorList>
    </citation>
    <scope>NUCLEOTIDE SEQUENCE [LARGE SCALE GENOMIC DNA]</scope>
    <source>
        <tissue evidence="2">Rhizome</tissue>
    </source>
</reference>
<organism evidence="2 3">
    <name type="scientific">Zingiber officinale</name>
    <name type="common">Ginger</name>
    <name type="synonym">Amomum zingiber</name>
    <dbReference type="NCBI Taxonomy" id="94328"/>
    <lineage>
        <taxon>Eukaryota</taxon>
        <taxon>Viridiplantae</taxon>
        <taxon>Streptophyta</taxon>
        <taxon>Embryophyta</taxon>
        <taxon>Tracheophyta</taxon>
        <taxon>Spermatophyta</taxon>
        <taxon>Magnoliopsida</taxon>
        <taxon>Liliopsida</taxon>
        <taxon>Zingiberales</taxon>
        <taxon>Zingiberaceae</taxon>
        <taxon>Zingiber</taxon>
    </lineage>
</organism>
<accession>A0A8J5BUP1</accession>
<dbReference type="AlphaFoldDB" id="A0A8J5BUP1"/>
<sequence length="356" mass="39891">MASLSFFQLLNKIDKLSRGLCPVQTNNSWILTTKLSALLCSRTQGLVLPQSQLLFSVQDQKSAPVLPLLLPLPQLYQSYPSGHRTNAQLPAPTVFVSPAELLSIHSQSVYLEYLMASNGCRNAVQITARFSDDFTRECEVYGMQWHGIQNKGSRLLIVHGPYWAKPIANHESLLLQNCNETAAIRWTVALFLGPFLSPYAKELLSFDADENPSDVAEKAMSCFLDHNIYVRCQDSYRLKEQGEIDVPPQATDEFCHGPCLVETKLVLACVEKKLQDFQFYNGATVLDIKYSLHTGCGHTSKRGDFTVKNDSEDSKVVPKAHPGAHLDYDDYFDHGNKLSVPVVYYLMLGLVLLLWS</sequence>
<dbReference type="PANTHER" id="PTHR34366">
    <property type="entry name" value="OS07G0289901 PROTEIN-RELATED"/>
    <property type="match status" value="1"/>
</dbReference>
<protein>
    <recommendedName>
        <fullName evidence="1">DUF7731 domain-containing protein</fullName>
    </recommendedName>
</protein>
<dbReference type="PANTHER" id="PTHR34366:SF2">
    <property type="entry name" value="OS07G0289901 PROTEIN"/>
    <property type="match status" value="1"/>
</dbReference>